<feature type="compositionally biased region" description="Polar residues" evidence="1">
    <location>
        <begin position="1"/>
        <end position="10"/>
    </location>
</feature>
<feature type="compositionally biased region" description="Basic residues" evidence="1">
    <location>
        <begin position="80"/>
        <end position="90"/>
    </location>
</feature>
<sequence length="90" mass="10031">MARLLTSSHQASHDPSRHDHAGPERNSPARDDRQISTSRRSRSCPNPLSVELGGSGYITILCTHHDRSGRRLPTSPWKPLARKRSRARAA</sequence>
<evidence type="ECO:0000313" key="2">
    <source>
        <dbReference type="EMBL" id="OBZ66642.1"/>
    </source>
</evidence>
<evidence type="ECO:0000256" key="1">
    <source>
        <dbReference type="SAM" id="MobiDB-lite"/>
    </source>
</evidence>
<dbReference type="Proteomes" id="UP000092993">
    <property type="component" value="Unassembled WGS sequence"/>
</dbReference>
<protein>
    <submittedName>
        <fullName evidence="2">Uncharacterized protein</fullName>
    </submittedName>
</protein>
<name>A0A1C7LPK7_GRIFR</name>
<reference evidence="2 3" key="1">
    <citation type="submission" date="2016-03" db="EMBL/GenBank/DDBJ databases">
        <title>Whole genome sequencing of Grifola frondosa 9006-11.</title>
        <authorList>
            <person name="Min B."/>
            <person name="Park H."/>
            <person name="Kim J.-G."/>
            <person name="Cho H."/>
            <person name="Oh Y.-L."/>
            <person name="Kong W.-S."/>
            <person name="Choi I.-G."/>
        </authorList>
    </citation>
    <scope>NUCLEOTIDE SEQUENCE [LARGE SCALE GENOMIC DNA]</scope>
    <source>
        <strain evidence="2 3">9006-11</strain>
    </source>
</reference>
<feature type="compositionally biased region" description="Polar residues" evidence="1">
    <location>
        <begin position="35"/>
        <end position="46"/>
    </location>
</feature>
<evidence type="ECO:0000313" key="3">
    <source>
        <dbReference type="Proteomes" id="UP000092993"/>
    </source>
</evidence>
<keyword evidence="3" id="KW-1185">Reference proteome</keyword>
<organism evidence="2 3">
    <name type="scientific">Grifola frondosa</name>
    <name type="common">Maitake</name>
    <name type="synonym">Polyporus frondosus</name>
    <dbReference type="NCBI Taxonomy" id="5627"/>
    <lineage>
        <taxon>Eukaryota</taxon>
        <taxon>Fungi</taxon>
        <taxon>Dikarya</taxon>
        <taxon>Basidiomycota</taxon>
        <taxon>Agaricomycotina</taxon>
        <taxon>Agaricomycetes</taxon>
        <taxon>Polyporales</taxon>
        <taxon>Grifolaceae</taxon>
        <taxon>Grifola</taxon>
    </lineage>
</organism>
<feature type="region of interest" description="Disordered" evidence="1">
    <location>
        <begin position="1"/>
        <end position="90"/>
    </location>
</feature>
<feature type="compositionally biased region" description="Basic and acidic residues" evidence="1">
    <location>
        <begin position="11"/>
        <end position="34"/>
    </location>
</feature>
<dbReference type="AlphaFoldDB" id="A0A1C7LPK7"/>
<proteinExistence type="predicted"/>
<comment type="caution">
    <text evidence="2">The sequence shown here is derived from an EMBL/GenBank/DDBJ whole genome shotgun (WGS) entry which is preliminary data.</text>
</comment>
<accession>A0A1C7LPK7</accession>
<dbReference type="EMBL" id="LUGG01000029">
    <property type="protein sequence ID" value="OBZ66642.1"/>
    <property type="molecule type" value="Genomic_DNA"/>
</dbReference>
<gene>
    <name evidence="2" type="ORF">A0H81_13493</name>
</gene>